<dbReference type="SUPFAM" id="SSF49265">
    <property type="entry name" value="Fibronectin type III"/>
    <property type="match status" value="1"/>
</dbReference>
<evidence type="ECO:0000313" key="3">
    <source>
        <dbReference type="EMBL" id="MBD2766834.1"/>
    </source>
</evidence>
<accession>A0A927BAY1</accession>
<dbReference type="AlphaFoldDB" id="A0A927BAY1"/>
<gene>
    <name evidence="3" type="ORF">IC235_02880</name>
</gene>
<reference evidence="3" key="1">
    <citation type="submission" date="2020-09" db="EMBL/GenBank/DDBJ databases">
        <authorList>
            <person name="Kim M.K."/>
        </authorList>
    </citation>
    <scope>NUCLEOTIDE SEQUENCE</scope>
    <source>
        <strain evidence="3">BT664</strain>
    </source>
</reference>
<dbReference type="PROSITE" id="PS50853">
    <property type="entry name" value="FN3"/>
    <property type="match status" value="1"/>
</dbReference>
<dbReference type="InterPro" id="IPR036116">
    <property type="entry name" value="FN3_sf"/>
</dbReference>
<keyword evidence="1" id="KW-0732">Signal</keyword>
<dbReference type="SMART" id="SM00060">
    <property type="entry name" value="FN3"/>
    <property type="match status" value="1"/>
</dbReference>
<feature type="domain" description="Fibronectin type-III" evidence="2">
    <location>
        <begin position="222"/>
        <end position="307"/>
    </location>
</feature>
<dbReference type="InterPro" id="IPR026444">
    <property type="entry name" value="Secre_tail"/>
</dbReference>
<dbReference type="InterPro" id="IPR056600">
    <property type="entry name" value="GBD_T9SS_assoc"/>
</dbReference>
<dbReference type="Pfam" id="PF00041">
    <property type="entry name" value="fn3"/>
    <property type="match status" value="1"/>
</dbReference>
<keyword evidence="4" id="KW-1185">Reference proteome</keyword>
<dbReference type="Gene3D" id="2.60.40.10">
    <property type="entry name" value="Immunoglobulins"/>
    <property type="match status" value="2"/>
</dbReference>
<sequence>MTTQFYTRTASRSGQWRRLATLAVGLLLAPGAWAQIQVPAGNPNVDTGRKPLGTDSGYERSALIYTAAEIATSGTLTQLAFYLNAVGGAGAAPTKVYLKTVSNTSFAAPTTVAAEEAGATLVYDATIPAASFTANTWITLPLTTPFTYNGTSNLEVIVETNATSQGNEGFASKAFRYSLTGVSRNPAQFWDSDFTAPAGVGTLSLIRPNIRLTGLAPLACPPVTSLSVSNVTATSAQVSFTPGAGNTSYAVTYTPVGGAPITVPATTSPVNLTGLTEATAYTVAIAGNCTGGTTAPLAPTYFITPPANDDCASAAVLATTATCTPTTASNFGATASTGVPPLRLYTMGGCFEAGDLVSNDIWYRVVVPPSGGFTVTTSAVTGSPVYNVDLALYTGTCGALTEVACDDNTGDGQFASAQVNDLPPGSTVYVRAWSFGVTPTGQFGICAVPNLMPPSNNECATATVLTPAATCTPTITTNLGATPSTGVPPPTSSDTGCFAVNTPINNDVWYRIVVPASGGFTVTTSPVPGSDVEDTALIVYTGTCGALTEIACSDDTDEDSFSSTRVVGLTPGSTVYVRVWSYRTTPTGQFGICAVPVPANDAAVQTIYSMGKLPTGVPQAVRAVVTNAGGLPITSLSVTLNVTGATTFTNTQTVTTPLAPGASATVFFPPYTPNTVGTNTLTVTLSADDVPTNNSRVYTQLVTANTFSYANNTAPDPGDNVGIGPFGTAAFVARYTTPVARSLTGITAALADNNTVGRTLYGVVVNSGGAVLARTPNYVVTAADINRRKTFPLATPFPLAAGDFYVGLVQTPSASGQYSPLATLPENPTRPGTFFRIVPFSASTGGVLEDLAPNNFGVLVLEAETNIILASNSPALSKAVSLFPNPSSGQVTLEIREAKAAGALQVQVTNLLGQVVHTATVRDNAQNPLDLSALAAGMYLVRVQAGSAYTLRQLVLTK</sequence>
<dbReference type="Gene3D" id="2.60.120.380">
    <property type="match status" value="1"/>
</dbReference>
<evidence type="ECO:0000256" key="1">
    <source>
        <dbReference type="SAM" id="SignalP"/>
    </source>
</evidence>
<dbReference type="NCBIfam" id="TIGR04183">
    <property type="entry name" value="Por_Secre_tail"/>
    <property type="match status" value="1"/>
</dbReference>
<proteinExistence type="predicted"/>
<evidence type="ECO:0000313" key="4">
    <source>
        <dbReference type="Proteomes" id="UP000612233"/>
    </source>
</evidence>
<comment type="caution">
    <text evidence="3">The sequence shown here is derived from an EMBL/GenBank/DDBJ whole genome shotgun (WGS) entry which is preliminary data.</text>
</comment>
<feature type="signal peptide" evidence="1">
    <location>
        <begin position="1"/>
        <end position="34"/>
    </location>
</feature>
<dbReference type="CDD" id="cd00063">
    <property type="entry name" value="FN3"/>
    <property type="match status" value="1"/>
</dbReference>
<organism evidence="3 4">
    <name type="scientific">Hymenobacter montanus</name>
    <dbReference type="NCBI Taxonomy" id="2771359"/>
    <lineage>
        <taxon>Bacteria</taxon>
        <taxon>Pseudomonadati</taxon>
        <taxon>Bacteroidota</taxon>
        <taxon>Cytophagia</taxon>
        <taxon>Cytophagales</taxon>
        <taxon>Hymenobacteraceae</taxon>
        <taxon>Hymenobacter</taxon>
    </lineage>
</organism>
<dbReference type="Proteomes" id="UP000612233">
    <property type="component" value="Unassembled WGS sequence"/>
</dbReference>
<dbReference type="InterPro" id="IPR013783">
    <property type="entry name" value="Ig-like_fold"/>
</dbReference>
<dbReference type="RefSeq" id="WP_191003655.1">
    <property type="nucleotide sequence ID" value="NZ_JACXAD010000002.1"/>
</dbReference>
<feature type="chain" id="PRO_5037874157" evidence="1">
    <location>
        <begin position="35"/>
        <end position="958"/>
    </location>
</feature>
<dbReference type="Pfam" id="PF23759">
    <property type="entry name" value="GBD_T9SS_assoc"/>
    <property type="match status" value="2"/>
</dbReference>
<evidence type="ECO:0000259" key="2">
    <source>
        <dbReference type="PROSITE" id="PS50853"/>
    </source>
</evidence>
<name>A0A927BAY1_9BACT</name>
<dbReference type="Pfam" id="PF18962">
    <property type="entry name" value="Por_Secre_tail"/>
    <property type="match status" value="1"/>
</dbReference>
<dbReference type="InterPro" id="IPR003961">
    <property type="entry name" value="FN3_dom"/>
</dbReference>
<dbReference type="EMBL" id="JACXAD010000002">
    <property type="protein sequence ID" value="MBD2766834.1"/>
    <property type="molecule type" value="Genomic_DNA"/>
</dbReference>
<protein>
    <submittedName>
        <fullName evidence="3">T9SS type A sorting domain-containing protein</fullName>
    </submittedName>
</protein>